<dbReference type="Proteomes" id="UP000199645">
    <property type="component" value="Unassembled WGS sequence"/>
</dbReference>
<accession>A0A1I2KLW1</accession>
<evidence type="ECO:0008006" key="3">
    <source>
        <dbReference type="Google" id="ProtNLM"/>
    </source>
</evidence>
<evidence type="ECO:0000313" key="1">
    <source>
        <dbReference type="EMBL" id="SFF67955.1"/>
    </source>
</evidence>
<protein>
    <recommendedName>
        <fullName evidence="3">Flavin reductase</fullName>
    </recommendedName>
</protein>
<dbReference type="OrthoDB" id="3393036at2"/>
<keyword evidence="2" id="KW-1185">Reference proteome</keyword>
<dbReference type="EMBL" id="FONV01000017">
    <property type="protein sequence ID" value="SFF67955.1"/>
    <property type="molecule type" value="Genomic_DNA"/>
</dbReference>
<proteinExistence type="predicted"/>
<dbReference type="AlphaFoldDB" id="A0A1I2KLW1"/>
<name>A0A1I2KLW1_9ACTN</name>
<gene>
    <name evidence="1" type="ORF">SAMN05421541_117158</name>
</gene>
<evidence type="ECO:0000313" key="2">
    <source>
        <dbReference type="Proteomes" id="UP000199645"/>
    </source>
</evidence>
<sequence>MTDPLAAGAAHQPDPATYACLACTLPWPCTPARDYLVASTPDRVQLAMRMWDELEKVAGLDGQHPADLFDRFLRWMR</sequence>
<reference evidence="1 2" key="1">
    <citation type="submission" date="2016-10" db="EMBL/GenBank/DDBJ databases">
        <authorList>
            <person name="de Groot N.N."/>
        </authorList>
    </citation>
    <scope>NUCLEOTIDE SEQUENCE [LARGE SCALE GENOMIC DNA]</scope>
    <source>
        <strain evidence="1 2">DSM 43019</strain>
    </source>
</reference>
<dbReference type="STRING" id="35752.SAMN05421541_117158"/>
<dbReference type="RefSeq" id="WP_093620790.1">
    <property type="nucleotide sequence ID" value="NZ_BOMT01000081.1"/>
</dbReference>
<organism evidence="1 2">
    <name type="scientific">Actinoplanes philippinensis</name>
    <dbReference type="NCBI Taxonomy" id="35752"/>
    <lineage>
        <taxon>Bacteria</taxon>
        <taxon>Bacillati</taxon>
        <taxon>Actinomycetota</taxon>
        <taxon>Actinomycetes</taxon>
        <taxon>Micromonosporales</taxon>
        <taxon>Micromonosporaceae</taxon>
        <taxon>Actinoplanes</taxon>
    </lineage>
</organism>